<dbReference type="Proteomes" id="UP000230069">
    <property type="component" value="Unassembled WGS sequence"/>
</dbReference>
<reference evidence="1 2" key="1">
    <citation type="submission" date="2017-09" db="EMBL/GenBank/DDBJ databases">
        <title>WGS assembly of Aquilegia coerulea Goldsmith.</title>
        <authorList>
            <person name="Hodges S."/>
            <person name="Kramer E."/>
            <person name="Nordborg M."/>
            <person name="Tomkins J."/>
            <person name="Borevitz J."/>
            <person name="Derieg N."/>
            <person name="Yan J."/>
            <person name="Mihaltcheva S."/>
            <person name="Hayes R.D."/>
            <person name="Rokhsar D."/>
        </authorList>
    </citation>
    <scope>NUCLEOTIDE SEQUENCE [LARGE SCALE GENOMIC DNA]</scope>
    <source>
        <strain evidence="2">cv. Goldsmith</strain>
    </source>
</reference>
<evidence type="ECO:0000313" key="2">
    <source>
        <dbReference type="Proteomes" id="UP000230069"/>
    </source>
</evidence>
<accession>A0A2G5C671</accession>
<keyword evidence="2" id="KW-1185">Reference proteome</keyword>
<protein>
    <submittedName>
        <fullName evidence="1">Uncharacterized protein</fullName>
    </submittedName>
</protein>
<proteinExistence type="predicted"/>
<sequence>MHGLKQWWQHFRDPANLCHGRTAISNSTRHFPTIPISPYTDLWLQSLYSPSINLCKFLEHTPIDHQIISYCRIVTTQCL</sequence>
<dbReference type="EMBL" id="KZ305106">
    <property type="protein sequence ID" value="PIA26783.1"/>
    <property type="molecule type" value="Genomic_DNA"/>
</dbReference>
<dbReference type="AlphaFoldDB" id="A0A2G5C671"/>
<dbReference type="InParanoid" id="A0A2G5C671"/>
<name>A0A2G5C671_AQUCA</name>
<organism evidence="1 2">
    <name type="scientific">Aquilegia coerulea</name>
    <name type="common">Rocky mountain columbine</name>
    <dbReference type="NCBI Taxonomy" id="218851"/>
    <lineage>
        <taxon>Eukaryota</taxon>
        <taxon>Viridiplantae</taxon>
        <taxon>Streptophyta</taxon>
        <taxon>Embryophyta</taxon>
        <taxon>Tracheophyta</taxon>
        <taxon>Spermatophyta</taxon>
        <taxon>Magnoliopsida</taxon>
        <taxon>Ranunculales</taxon>
        <taxon>Ranunculaceae</taxon>
        <taxon>Thalictroideae</taxon>
        <taxon>Aquilegia</taxon>
    </lineage>
</organism>
<evidence type="ECO:0000313" key="1">
    <source>
        <dbReference type="EMBL" id="PIA26783.1"/>
    </source>
</evidence>
<gene>
    <name evidence="1" type="ORF">AQUCO_08900028v1</name>
</gene>